<dbReference type="InterPro" id="IPR036641">
    <property type="entry name" value="HPT_dom_sf"/>
</dbReference>
<proteinExistence type="predicted"/>
<sequence>MTTEELYRQIGGDYADTLRRLGSSERIQRFLSLFLREDSCRALADALREGRAEDAFRVAHSLKGMCLNLGLRALGAAADTMTEALRGGRIPPAADALYAEVKRAYDQVEAGTALLDAPN</sequence>
<protein>
    <submittedName>
        <fullName evidence="2">Hpt domain</fullName>
    </submittedName>
</protein>
<evidence type="ECO:0000259" key="1">
    <source>
        <dbReference type="Pfam" id="PF01627"/>
    </source>
</evidence>
<dbReference type="AlphaFoldDB" id="A0A1C6JBF2"/>
<gene>
    <name evidence="2" type="ORF">SAMEA3545359_02061</name>
</gene>
<dbReference type="CDD" id="cd00088">
    <property type="entry name" value="HPT"/>
    <property type="match status" value="1"/>
</dbReference>
<accession>A0A1C6JBF2</accession>
<dbReference type="InterPro" id="IPR008207">
    <property type="entry name" value="Sig_transdc_His_kin_Hpt_dom"/>
</dbReference>
<reference evidence="2" key="1">
    <citation type="submission" date="2015-09" db="EMBL/GenBank/DDBJ databases">
        <authorList>
            <consortium name="Pathogen Informatics"/>
        </authorList>
    </citation>
    <scope>NUCLEOTIDE SEQUENCE</scope>
    <source>
        <strain evidence="2">2789STDY5834896</strain>
    </source>
</reference>
<dbReference type="SUPFAM" id="SSF47226">
    <property type="entry name" value="Histidine-containing phosphotransfer domain, HPT domain"/>
    <property type="match status" value="1"/>
</dbReference>
<name>A0A1C6JBF2_9FIRM</name>
<organism evidence="2">
    <name type="scientific">uncultured Anaerotruncus sp</name>
    <dbReference type="NCBI Taxonomy" id="905011"/>
    <lineage>
        <taxon>Bacteria</taxon>
        <taxon>Bacillati</taxon>
        <taxon>Bacillota</taxon>
        <taxon>Clostridia</taxon>
        <taxon>Eubacteriales</taxon>
        <taxon>Oscillospiraceae</taxon>
        <taxon>Anaerotruncus</taxon>
        <taxon>environmental samples</taxon>
    </lineage>
</organism>
<dbReference type="EMBL" id="FMHG01000001">
    <property type="protein sequence ID" value="SCJ79376.1"/>
    <property type="molecule type" value="Genomic_DNA"/>
</dbReference>
<dbReference type="GO" id="GO:0000160">
    <property type="term" value="P:phosphorelay signal transduction system"/>
    <property type="evidence" value="ECO:0007669"/>
    <property type="project" value="InterPro"/>
</dbReference>
<dbReference type="Pfam" id="PF01627">
    <property type="entry name" value="Hpt"/>
    <property type="match status" value="1"/>
</dbReference>
<feature type="domain" description="HPt" evidence="1">
    <location>
        <begin position="41"/>
        <end position="110"/>
    </location>
</feature>
<evidence type="ECO:0000313" key="2">
    <source>
        <dbReference type="EMBL" id="SCJ79376.1"/>
    </source>
</evidence>
<dbReference type="Gene3D" id="1.20.120.160">
    <property type="entry name" value="HPT domain"/>
    <property type="match status" value="1"/>
</dbReference>